<dbReference type="EMBL" id="MWBQ01000071">
    <property type="protein sequence ID" value="OQA58525.1"/>
    <property type="molecule type" value="Genomic_DNA"/>
</dbReference>
<name>A0A1V5SVH9_9BACT</name>
<dbReference type="GO" id="GO:0005829">
    <property type="term" value="C:cytosol"/>
    <property type="evidence" value="ECO:0007669"/>
    <property type="project" value="TreeGrafter"/>
</dbReference>
<dbReference type="AlphaFoldDB" id="A0A1V5SVH9"/>
<reference evidence="5" key="1">
    <citation type="submission" date="2017-02" db="EMBL/GenBank/DDBJ databases">
        <title>Delving into the versatile metabolic prowess of the omnipresent phylum Bacteroidetes.</title>
        <authorList>
            <person name="Nobu M.K."/>
            <person name="Mei R."/>
            <person name="Narihiro T."/>
            <person name="Kuroda K."/>
            <person name="Liu W.-T."/>
        </authorList>
    </citation>
    <scope>NUCLEOTIDE SEQUENCE</scope>
    <source>
        <strain evidence="5">ADurb.Bin276</strain>
    </source>
</reference>
<dbReference type="Pfam" id="PF13419">
    <property type="entry name" value="HAD_2"/>
    <property type="match status" value="1"/>
</dbReference>
<dbReference type="EC" id="3.1.3.18" evidence="4"/>
<gene>
    <name evidence="5" type="primary">ppaX_2</name>
    <name evidence="5" type="ORF">BWY41_01056</name>
</gene>
<dbReference type="InterPro" id="IPR023198">
    <property type="entry name" value="PGP-like_dom2"/>
</dbReference>
<dbReference type="InterPro" id="IPR023214">
    <property type="entry name" value="HAD_sf"/>
</dbReference>
<dbReference type="InterPro" id="IPR041492">
    <property type="entry name" value="HAD_2"/>
</dbReference>
<comment type="caution">
    <text evidence="5">The sequence shown here is derived from an EMBL/GenBank/DDBJ whole genome shotgun (WGS) entry which is preliminary data.</text>
</comment>
<sequence>MIKAVLFDLDGTLIFAEKAIIKGIQKCFMMHNLCQPEEEMIRGTIGLSMVEAFSVLQFPDPEKGANLYREFFLEQPEDISINPESFELLDILVQKNIQVGIVTNRRSAKRLIDRLPFPVSFDVVIDLSLGIQPKPSPEGVWYALAHLKISPQEALFVGDTHYDIIAGKSAGVGVVGYTQGMHGEDILKEFRPDWMIDSLDEILIILDSA</sequence>
<dbReference type="SUPFAM" id="SSF56784">
    <property type="entry name" value="HAD-like"/>
    <property type="match status" value="1"/>
</dbReference>
<dbReference type="InterPro" id="IPR006439">
    <property type="entry name" value="HAD-SF_hydro_IA"/>
</dbReference>
<dbReference type="InterPro" id="IPR050155">
    <property type="entry name" value="HAD-like_hydrolase_sf"/>
</dbReference>
<keyword evidence="5" id="KW-0378">Hydrolase</keyword>
<dbReference type="NCBIfam" id="TIGR01549">
    <property type="entry name" value="HAD-SF-IA-v1"/>
    <property type="match status" value="1"/>
</dbReference>
<organism evidence="5">
    <name type="scientific">Candidatus Atribacter allofermentans</name>
    <dbReference type="NCBI Taxonomy" id="1852833"/>
    <lineage>
        <taxon>Bacteria</taxon>
        <taxon>Pseudomonadati</taxon>
        <taxon>Atribacterota</taxon>
        <taxon>Atribacteria</taxon>
        <taxon>Atribacterales</taxon>
        <taxon>Atribacteraceae</taxon>
        <taxon>Atribacter</taxon>
    </lineage>
</organism>
<evidence type="ECO:0000256" key="4">
    <source>
        <dbReference type="ARBA" id="ARBA00013078"/>
    </source>
</evidence>
<dbReference type="Gene3D" id="3.40.50.1000">
    <property type="entry name" value="HAD superfamily/HAD-like"/>
    <property type="match status" value="1"/>
</dbReference>
<evidence type="ECO:0000256" key="1">
    <source>
        <dbReference type="ARBA" id="ARBA00000830"/>
    </source>
</evidence>
<dbReference type="Proteomes" id="UP000485569">
    <property type="component" value="Unassembled WGS sequence"/>
</dbReference>
<dbReference type="NCBIfam" id="TIGR01509">
    <property type="entry name" value="HAD-SF-IA-v3"/>
    <property type="match status" value="1"/>
</dbReference>
<dbReference type="SFLD" id="SFLDS00003">
    <property type="entry name" value="Haloacid_Dehalogenase"/>
    <property type="match status" value="1"/>
</dbReference>
<accession>A0A1V5SVH9</accession>
<dbReference type="SFLD" id="SFLDG01129">
    <property type="entry name" value="C1.5:_HAD__Beta-PGM__Phosphata"/>
    <property type="match status" value="1"/>
</dbReference>
<dbReference type="Gene3D" id="1.10.150.240">
    <property type="entry name" value="Putative phosphatase, domain 2"/>
    <property type="match status" value="1"/>
</dbReference>
<dbReference type="PANTHER" id="PTHR43434:SF1">
    <property type="entry name" value="PHOSPHOGLYCOLATE PHOSPHATASE"/>
    <property type="match status" value="1"/>
</dbReference>
<evidence type="ECO:0000256" key="2">
    <source>
        <dbReference type="ARBA" id="ARBA00004818"/>
    </source>
</evidence>
<evidence type="ECO:0000256" key="3">
    <source>
        <dbReference type="ARBA" id="ARBA00006171"/>
    </source>
</evidence>
<comment type="pathway">
    <text evidence="2">Organic acid metabolism; glycolate biosynthesis; glycolate from 2-phosphoglycolate: step 1/1.</text>
</comment>
<comment type="similarity">
    <text evidence="3">Belongs to the HAD-like hydrolase superfamily. CbbY/CbbZ/Gph/YieH family.</text>
</comment>
<dbReference type="GO" id="GO:0006281">
    <property type="term" value="P:DNA repair"/>
    <property type="evidence" value="ECO:0007669"/>
    <property type="project" value="TreeGrafter"/>
</dbReference>
<dbReference type="PANTHER" id="PTHR43434">
    <property type="entry name" value="PHOSPHOGLYCOLATE PHOSPHATASE"/>
    <property type="match status" value="1"/>
</dbReference>
<protein>
    <recommendedName>
        <fullName evidence="4">phosphoglycolate phosphatase</fullName>
        <ecNumber evidence="4">3.1.3.18</ecNumber>
    </recommendedName>
</protein>
<comment type="catalytic activity">
    <reaction evidence="1">
        <text>2-phosphoglycolate + H2O = glycolate + phosphate</text>
        <dbReference type="Rhea" id="RHEA:14369"/>
        <dbReference type="ChEBI" id="CHEBI:15377"/>
        <dbReference type="ChEBI" id="CHEBI:29805"/>
        <dbReference type="ChEBI" id="CHEBI:43474"/>
        <dbReference type="ChEBI" id="CHEBI:58033"/>
        <dbReference type="EC" id="3.1.3.18"/>
    </reaction>
</comment>
<dbReference type="InterPro" id="IPR036412">
    <property type="entry name" value="HAD-like_sf"/>
</dbReference>
<proteinExistence type="inferred from homology"/>
<dbReference type="GO" id="GO:0008967">
    <property type="term" value="F:phosphoglycolate phosphatase activity"/>
    <property type="evidence" value="ECO:0007669"/>
    <property type="project" value="UniProtKB-EC"/>
</dbReference>
<dbReference type="PRINTS" id="PR00413">
    <property type="entry name" value="HADHALOGNASE"/>
</dbReference>
<evidence type="ECO:0000313" key="5">
    <source>
        <dbReference type="EMBL" id="OQA58525.1"/>
    </source>
</evidence>